<dbReference type="SUPFAM" id="SSF56672">
    <property type="entry name" value="DNA/RNA polymerases"/>
    <property type="match status" value="1"/>
</dbReference>
<evidence type="ECO:0000313" key="2">
    <source>
        <dbReference type="EMBL" id="POM77293.1"/>
    </source>
</evidence>
<dbReference type="InterPro" id="IPR043502">
    <property type="entry name" value="DNA/RNA_pol_sf"/>
</dbReference>
<reference evidence="2 3" key="1">
    <citation type="journal article" date="2017" name="Genome Biol. Evol.">
        <title>Phytophthora megakarya and P. palmivora, closely related causal agents of cacao black pod rot, underwent increases in genome sizes and gene numbers by different mechanisms.</title>
        <authorList>
            <person name="Ali S.S."/>
            <person name="Shao J."/>
            <person name="Lary D.J."/>
            <person name="Kronmiller B."/>
            <person name="Shen D."/>
            <person name="Strem M.D."/>
            <person name="Amoako-Attah I."/>
            <person name="Akrofi A.Y."/>
            <person name="Begoude B.A."/>
            <person name="Ten Hoopen G.M."/>
            <person name="Coulibaly K."/>
            <person name="Kebe B.I."/>
            <person name="Melnick R.L."/>
            <person name="Guiltinan M.J."/>
            <person name="Tyler B.M."/>
            <person name="Meinhardt L.W."/>
            <person name="Bailey B.A."/>
        </authorList>
    </citation>
    <scope>NUCLEOTIDE SEQUENCE [LARGE SCALE GENOMIC DNA]</scope>
    <source>
        <strain evidence="3">sbr112.9</strain>
    </source>
</reference>
<gene>
    <name evidence="2" type="ORF">PHPALM_5344</name>
</gene>
<name>A0A2P4YHN4_9STRA</name>
<dbReference type="Proteomes" id="UP000237271">
    <property type="component" value="Unassembled WGS sequence"/>
</dbReference>
<dbReference type="AlphaFoldDB" id="A0A2P4YHN4"/>
<dbReference type="Pfam" id="PF07727">
    <property type="entry name" value="RVT_2"/>
    <property type="match status" value="1"/>
</dbReference>
<evidence type="ECO:0000259" key="1">
    <source>
        <dbReference type="Pfam" id="PF07727"/>
    </source>
</evidence>
<dbReference type="PANTHER" id="PTHR11439">
    <property type="entry name" value="GAG-POL-RELATED RETROTRANSPOSON"/>
    <property type="match status" value="1"/>
</dbReference>
<proteinExistence type="predicted"/>
<protein>
    <submittedName>
        <fullName evidence="2">Integrase catalytic core protein</fullName>
    </submittedName>
</protein>
<comment type="caution">
    <text evidence="2">The sequence shown here is derived from an EMBL/GenBank/DDBJ whole genome shotgun (WGS) entry which is preliminary data.</text>
</comment>
<dbReference type="EMBL" id="NCKW01002747">
    <property type="protein sequence ID" value="POM77293.1"/>
    <property type="molecule type" value="Genomic_DNA"/>
</dbReference>
<organism evidence="2 3">
    <name type="scientific">Phytophthora palmivora</name>
    <dbReference type="NCBI Taxonomy" id="4796"/>
    <lineage>
        <taxon>Eukaryota</taxon>
        <taxon>Sar</taxon>
        <taxon>Stramenopiles</taxon>
        <taxon>Oomycota</taxon>
        <taxon>Peronosporomycetes</taxon>
        <taxon>Peronosporales</taxon>
        <taxon>Peronosporaceae</taxon>
        <taxon>Phytophthora</taxon>
    </lineage>
</organism>
<dbReference type="CDD" id="cd09272">
    <property type="entry name" value="RNase_HI_RT_Ty1"/>
    <property type="match status" value="1"/>
</dbReference>
<sequence>MYLDPLLLYGLKQGGRLWSKLLHQKLTEVGFNQSLVDMCVYFRRKDGVLLVVGVYVDDLLVAGTKQEAVDAFFAELASLSVKKLGCAHKFLGIRVTYDKDAGYDLAQEVTIMDMLREHGMELAHGVRAPIGHEWNENQDEIMARLPAFGSEGAITVTKFRSLVGSLLWVARCTRPDIAFAVHKVTRRAHCPTMADWKLTKRILRYLAGTKNVRLRMHGKRKMSEPLNVVGYSDADFAADKEDLRNRGAGHRGWNARELGVQKPRGVSLSTMEAEYTAASVVGQELLGIHELLGEMGIGCGDPMYLRVDNQAALKQLDGEKVSSKAKHIDVRIKFVVDYAKRGVLKTEYCESERMLTDMFTKVLADPRLKKLAAVVGLH</sequence>
<keyword evidence="3" id="KW-1185">Reference proteome</keyword>
<dbReference type="InterPro" id="IPR013103">
    <property type="entry name" value="RVT_2"/>
</dbReference>
<evidence type="ECO:0000313" key="3">
    <source>
        <dbReference type="Proteomes" id="UP000237271"/>
    </source>
</evidence>
<dbReference type="PANTHER" id="PTHR11439:SF440">
    <property type="entry name" value="INTEGRASE CATALYTIC DOMAIN-CONTAINING PROTEIN"/>
    <property type="match status" value="1"/>
</dbReference>
<dbReference type="OrthoDB" id="123335at2759"/>
<feature type="domain" description="Reverse transcriptase Ty1/copia-type" evidence="1">
    <location>
        <begin position="8"/>
        <end position="130"/>
    </location>
</feature>
<accession>A0A2P4YHN4</accession>